<proteinExistence type="predicted"/>
<comment type="caution">
    <text evidence="2">The sequence shown here is derived from an EMBL/GenBank/DDBJ whole genome shotgun (WGS) entry which is preliminary data.</text>
</comment>
<dbReference type="SUPFAM" id="SSF52242">
    <property type="entry name" value="Cobalamin (vitamin B12)-binding domain"/>
    <property type="match status" value="1"/>
</dbReference>
<dbReference type="Proteomes" id="UP001596157">
    <property type="component" value="Unassembled WGS sequence"/>
</dbReference>
<dbReference type="RefSeq" id="WP_378244629.1">
    <property type="nucleotide sequence ID" value="NZ_JBHSKF010000002.1"/>
</dbReference>
<dbReference type="CDD" id="cd02065">
    <property type="entry name" value="B12-binding_like"/>
    <property type="match status" value="1"/>
</dbReference>
<gene>
    <name evidence="2" type="ORF">ACFPM7_05875</name>
</gene>
<keyword evidence="3" id="KW-1185">Reference proteome</keyword>
<accession>A0ABW0EJU0</accession>
<dbReference type="InterPro" id="IPR036724">
    <property type="entry name" value="Cobalamin-bd_sf"/>
</dbReference>
<organism evidence="2 3">
    <name type="scientific">Actinokineospora guangxiensis</name>
    <dbReference type="NCBI Taxonomy" id="1490288"/>
    <lineage>
        <taxon>Bacteria</taxon>
        <taxon>Bacillati</taxon>
        <taxon>Actinomycetota</taxon>
        <taxon>Actinomycetes</taxon>
        <taxon>Pseudonocardiales</taxon>
        <taxon>Pseudonocardiaceae</taxon>
        <taxon>Actinokineospora</taxon>
    </lineage>
</organism>
<name>A0ABW0EJU0_9PSEU</name>
<evidence type="ECO:0000313" key="3">
    <source>
        <dbReference type="Proteomes" id="UP001596157"/>
    </source>
</evidence>
<sequence>MPTTKPLTVVVSSTSSDSHTWNLVFLQLLIEELGHEVANLGACVPPALLAAECAARRPDLVVLSTVNGHGCQDGPAALAALRAQPATAAVPVVIGGKLGVRGRDTAAADDLLAAGFAAVFDGPAEVTRFRAFLAGLGSTAPALAGSPR</sequence>
<dbReference type="Gene3D" id="3.40.50.280">
    <property type="entry name" value="Cobalamin-binding domain"/>
    <property type="match status" value="1"/>
</dbReference>
<dbReference type="PROSITE" id="PS51332">
    <property type="entry name" value="B12_BINDING"/>
    <property type="match status" value="1"/>
</dbReference>
<evidence type="ECO:0000259" key="1">
    <source>
        <dbReference type="PROSITE" id="PS51332"/>
    </source>
</evidence>
<evidence type="ECO:0000313" key="2">
    <source>
        <dbReference type="EMBL" id="MFC5286573.1"/>
    </source>
</evidence>
<feature type="domain" description="B12-binding" evidence="1">
    <location>
        <begin position="6"/>
        <end position="143"/>
    </location>
</feature>
<dbReference type="InterPro" id="IPR006158">
    <property type="entry name" value="Cobalamin-bd"/>
</dbReference>
<protein>
    <submittedName>
        <fullName evidence="2">Cobalamin B12-binding domain-containing protein</fullName>
    </submittedName>
</protein>
<reference evidence="3" key="1">
    <citation type="journal article" date="2019" name="Int. J. Syst. Evol. Microbiol.">
        <title>The Global Catalogue of Microorganisms (GCM) 10K type strain sequencing project: providing services to taxonomists for standard genome sequencing and annotation.</title>
        <authorList>
            <consortium name="The Broad Institute Genomics Platform"/>
            <consortium name="The Broad Institute Genome Sequencing Center for Infectious Disease"/>
            <person name="Wu L."/>
            <person name="Ma J."/>
        </authorList>
    </citation>
    <scope>NUCLEOTIDE SEQUENCE [LARGE SCALE GENOMIC DNA]</scope>
    <source>
        <strain evidence="3">CCUG 59778</strain>
    </source>
</reference>
<dbReference type="EMBL" id="JBHSKF010000002">
    <property type="protein sequence ID" value="MFC5286573.1"/>
    <property type="molecule type" value="Genomic_DNA"/>
</dbReference>
<dbReference type="Pfam" id="PF02310">
    <property type="entry name" value="B12-binding"/>
    <property type="match status" value="1"/>
</dbReference>